<evidence type="ECO:0000256" key="6">
    <source>
        <dbReference type="ARBA" id="ARBA00034617"/>
    </source>
</evidence>
<dbReference type="SUPFAM" id="SSF52540">
    <property type="entry name" value="P-loop containing nucleoside triphosphate hydrolases"/>
    <property type="match status" value="1"/>
</dbReference>
<dbReference type="EC" id="5.6.2.4" evidence="7"/>
<dbReference type="Pfam" id="PF00270">
    <property type="entry name" value="DEAD"/>
    <property type="match status" value="1"/>
</dbReference>
<gene>
    <name evidence="11" type="ORF">VKT23_014628</name>
</gene>
<reference evidence="11 12" key="1">
    <citation type="submission" date="2024-01" db="EMBL/GenBank/DDBJ databases">
        <title>A draft genome for the cacao thread blight pathogen Marasmiellus scandens.</title>
        <authorList>
            <person name="Baruah I.K."/>
            <person name="Leung J."/>
            <person name="Bukari Y."/>
            <person name="Amoako-Attah I."/>
            <person name="Meinhardt L.W."/>
            <person name="Bailey B.A."/>
            <person name="Cohen S.P."/>
        </authorList>
    </citation>
    <scope>NUCLEOTIDE SEQUENCE [LARGE SCALE GENOMIC DNA]</scope>
    <source>
        <strain evidence="11 12">GH-19</strain>
    </source>
</reference>
<dbReference type="Proteomes" id="UP001498398">
    <property type="component" value="Unassembled WGS sequence"/>
</dbReference>
<dbReference type="InterPro" id="IPR027417">
    <property type="entry name" value="P-loop_NTPase"/>
</dbReference>
<dbReference type="CDD" id="cd18785">
    <property type="entry name" value="SF2_C"/>
    <property type="match status" value="1"/>
</dbReference>
<comment type="caution">
    <text evidence="11">The sequence shown here is derived from an EMBL/GenBank/DDBJ whole genome shotgun (WGS) entry which is preliminary data.</text>
</comment>
<dbReference type="PROSITE" id="PS51194">
    <property type="entry name" value="HELICASE_CTER"/>
    <property type="match status" value="1"/>
</dbReference>
<dbReference type="Pfam" id="PF00271">
    <property type="entry name" value="Helicase_C"/>
    <property type="match status" value="1"/>
</dbReference>
<dbReference type="SMART" id="SM00487">
    <property type="entry name" value="DEXDc"/>
    <property type="match status" value="1"/>
</dbReference>
<name>A0ABR1J2C2_9AGAR</name>
<evidence type="ECO:0000256" key="7">
    <source>
        <dbReference type="ARBA" id="ARBA00034808"/>
    </source>
</evidence>
<keyword evidence="5" id="KW-0413">Isomerase</keyword>
<dbReference type="InterPro" id="IPR011545">
    <property type="entry name" value="DEAD/DEAH_box_helicase_dom"/>
</dbReference>
<dbReference type="Gene3D" id="3.40.50.300">
    <property type="entry name" value="P-loop containing nucleotide triphosphate hydrolases"/>
    <property type="match status" value="2"/>
</dbReference>
<dbReference type="InterPro" id="IPR001650">
    <property type="entry name" value="Helicase_C-like"/>
</dbReference>
<evidence type="ECO:0000256" key="2">
    <source>
        <dbReference type="ARBA" id="ARBA00022741"/>
    </source>
</evidence>
<evidence type="ECO:0000256" key="8">
    <source>
        <dbReference type="SAM" id="MobiDB-lite"/>
    </source>
</evidence>
<evidence type="ECO:0000256" key="4">
    <source>
        <dbReference type="ARBA" id="ARBA00023125"/>
    </source>
</evidence>
<evidence type="ECO:0000259" key="9">
    <source>
        <dbReference type="PROSITE" id="PS51192"/>
    </source>
</evidence>
<dbReference type="PANTHER" id="PTHR13710:SF105">
    <property type="entry name" value="ATP-DEPENDENT DNA HELICASE Q1"/>
    <property type="match status" value="1"/>
</dbReference>
<feature type="compositionally biased region" description="Polar residues" evidence="8">
    <location>
        <begin position="695"/>
        <end position="707"/>
    </location>
</feature>
<keyword evidence="3" id="KW-0067">ATP-binding</keyword>
<keyword evidence="4" id="KW-0238">DNA-binding</keyword>
<comment type="catalytic activity">
    <reaction evidence="6">
        <text>Couples ATP hydrolysis with the unwinding of duplex DNA by translocating in the 3'-5' direction.</text>
        <dbReference type="EC" id="5.6.2.4"/>
    </reaction>
</comment>
<dbReference type="InterPro" id="IPR014001">
    <property type="entry name" value="Helicase_ATP-bd"/>
</dbReference>
<keyword evidence="2" id="KW-0547">Nucleotide-binding</keyword>
<sequence>MASPIAFSSNEGRNSLNTIVTKLIPQWSTGLREFQAESIPLILDNHDVFAITATGDGKSALFSVPILVHQEISKNPGLYPKFQVPIRQEPVGIVVTPTKGLANNIVKELEGQFNIAAFAYTRENVAQKVREGEDIDKDIADCRYRIICVDPEHLREPSWIKISDSPKFRANVIFGCAEEAHVIDEWGLDFRPLFRHIGAFFRSRLPSTKSVFAITATMAPGTSQESVCSSLGFSGSKFHFLRRSNECPNVEISVRTLTSALSSRQFPELLPFLNQGRQTIIHVRTIELGYRVFLYLFRNAPQTYNRHHRIRMYSALAPDSYNQRTIELLQTDVRCQIVIATKAFSLGIHANTLQDSICIGTPDTQCELDQCGGRVGRKREMNARRIIFVTPKEMSNAQKRIEATVPEGGKGKLMDLAKAKFITEKTCRVSCINKIYNNPPAETSYLDCIQAKRRLPCDLCHARYDLLDVSVLTFPSSVGANVLAPFNIPTVSTVKRKGRKRLDELKKKEVEKVRGAFDRYEKQVWLEERTRLPHRNIPRCFYLPSEVVDLVASDLLKIGSLDILTDKLKPIDWIFKDSQMAKLFIFILTLGSDIRSSRELTSNAKAKARSRKAQQSSDVESEPEMEAASPKPKPKPKPKSKPDRDLNCVKDQPLPGSRKRPALDEIPTETRLTKRNATMTAAEAKEFYARPTYNIPKQSEPENSNLRRSSRRKA</sequence>
<feature type="domain" description="Helicase C-terminal" evidence="10">
    <location>
        <begin position="265"/>
        <end position="422"/>
    </location>
</feature>
<dbReference type="PROSITE" id="PS51192">
    <property type="entry name" value="HELICASE_ATP_BIND_1"/>
    <property type="match status" value="1"/>
</dbReference>
<keyword evidence="12" id="KW-1185">Reference proteome</keyword>
<feature type="region of interest" description="Disordered" evidence="8">
    <location>
        <begin position="603"/>
        <end position="714"/>
    </location>
</feature>
<accession>A0ABR1J2C2</accession>
<evidence type="ECO:0000259" key="10">
    <source>
        <dbReference type="PROSITE" id="PS51194"/>
    </source>
</evidence>
<dbReference type="EMBL" id="JBANRG010000045">
    <property type="protein sequence ID" value="KAK7446005.1"/>
    <property type="molecule type" value="Genomic_DNA"/>
</dbReference>
<dbReference type="PANTHER" id="PTHR13710">
    <property type="entry name" value="DNA HELICASE RECQ FAMILY MEMBER"/>
    <property type="match status" value="1"/>
</dbReference>
<evidence type="ECO:0000313" key="11">
    <source>
        <dbReference type="EMBL" id="KAK7446005.1"/>
    </source>
</evidence>
<evidence type="ECO:0000256" key="5">
    <source>
        <dbReference type="ARBA" id="ARBA00023235"/>
    </source>
</evidence>
<evidence type="ECO:0000256" key="3">
    <source>
        <dbReference type="ARBA" id="ARBA00022840"/>
    </source>
</evidence>
<feature type="domain" description="Helicase ATP-binding" evidence="9">
    <location>
        <begin position="39"/>
        <end position="225"/>
    </location>
</feature>
<proteinExistence type="inferred from homology"/>
<comment type="similarity">
    <text evidence="1">Belongs to the helicase family. RecQ subfamily.</text>
</comment>
<protein>
    <recommendedName>
        <fullName evidence="7">DNA 3'-5' helicase</fullName>
        <ecNumber evidence="7">5.6.2.4</ecNumber>
    </recommendedName>
</protein>
<organism evidence="11 12">
    <name type="scientific">Marasmiellus scandens</name>
    <dbReference type="NCBI Taxonomy" id="2682957"/>
    <lineage>
        <taxon>Eukaryota</taxon>
        <taxon>Fungi</taxon>
        <taxon>Dikarya</taxon>
        <taxon>Basidiomycota</taxon>
        <taxon>Agaricomycotina</taxon>
        <taxon>Agaricomycetes</taxon>
        <taxon>Agaricomycetidae</taxon>
        <taxon>Agaricales</taxon>
        <taxon>Marasmiineae</taxon>
        <taxon>Omphalotaceae</taxon>
        <taxon>Marasmiellus</taxon>
    </lineage>
</organism>
<evidence type="ECO:0000313" key="12">
    <source>
        <dbReference type="Proteomes" id="UP001498398"/>
    </source>
</evidence>
<evidence type="ECO:0000256" key="1">
    <source>
        <dbReference type="ARBA" id="ARBA00005446"/>
    </source>
</evidence>